<dbReference type="NCBIfam" id="TIGR04057">
    <property type="entry name" value="SusC_RagA_signa"/>
    <property type="match status" value="1"/>
</dbReference>
<evidence type="ECO:0000259" key="12">
    <source>
        <dbReference type="Pfam" id="PF07715"/>
    </source>
</evidence>
<organism evidence="13 14">
    <name type="scientific">Rhodonellum ikkaensis</name>
    <dbReference type="NCBI Taxonomy" id="336829"/>
    <lineage>
        <taxon>Bacteria</taxon>
        <taxon>Pseudomonadati</taxon>
        <taxon>Bacteroidota</taxon>
        <taxon>Cytophagia</taxon>
        <taxon>Cytophagales</taxon>
        <taxon>Cytophagaceae</taxon>
        <taxon>Rhodonellum</taxon>
    </lineage>
</organism>
<keyword evidence="7 8" id="KW-0998">Cell outer membrane</keyword>
<dbReference type="InterPro" id="IPR037066">
    <property type="entry name" value="Plug_dom_sf"/>
</dbReference>
<keyword evidence="10" id="KW-0732">Signal</keyword>
<dbReference type="InterPro" id="IPR039426">
    <property type="entry name" value="TonB-dep_rcpt-like"/>
</dbReference>
<evidence type="ECO:0000256" key="9">
    <source>
        <dbReference type="RuleBase" id="RU003357"/>
    </source>
</evidence>
<evidence type="ECO:0000256" key="7">
    <source>
        <dbReference type="ARBA" id="ARBA00023237"/>
    </source>
</evidence>
<comment type="caution">
    <text evidence="13">The sequence shown here is derived from an EMBL/GenBank/DDBJ whole genome shotgun (WGS) entry which is preliminary data.</text>
</comment>
<feature type="chain" id="PRO_5045549520" evidence="10">
    <location>
        <begin position="30"/>
        <end position="1036"/>
    </location>
</feature>
<dbReference type="InterPro" id="IPR008969">
    <property type="entry name" value="CarboxyPept-like_regulatory"/>
</dbReference>
<dbReference type="Gene3D" id="2.40.170.20">
    <property type="entry name" value="TonB-dependent receptor, beta-barrel domain"/>
    <property type="match status" value="1"/>
</dbReference>
<evidence type="ECO:0000256" key="4">
    <source>
        <dbReference type="ARBA" id="ARBA00022692"/>
    </source>
</evidence>
<dbReference type="Gene3D" id="2.170.130.10">
    <property type="entry name" value="TonB-dependent receptor, plug domain"/>
    <property type="match status" value="1"/>
</dbReference>
<evidence type="ECO:0000256" key="8">
    <source>
        <dbReference type="PROSITE-ProRule" id="PRU01360"/>
    </source>
</evidence>
<dbReference type="Proteomes" id="UP000199663">
    <property type="component" value="Unassembled WGS sequence"/>
</dbReference>
<sequence length="1036" mass="114543">MILSRTRKLRNPLLLASLFLMLGQGPINAEPLALQIQDRSTQGVTLKGKVTGETDNLPIPGVSVLVKGTTNGTVTDIDGNFFLSVNAANPILVFSYIGYTSKEVNASNQEVFNISLSENVSELGEMVVMGYRSQKGATISGAIAPVDVSALESRRVPIVTQALQGQVAGVQVTQSTGAPGDEIEIRIRGNGTIGNNNPLYIIDGIPSREISFLNPADIESMTVLKDAAASSIYGSRASAGVVVITTKRGKEGQGLQVNYFGGIQKVRNLPTMLNASQYMNKVEEAWNNAGYSGTNPYTADKNRTDLSDTNWLGELFEVGKTHNLQLSTQGGNDKTTYLISGGYYGQDGIVVSKNDKFQRLNFRTNVTSKVNDRVTIGANMQVSYTLQDRISSSGDAPGIIRHAFLRPPVLSVFKDPSDPTYTENSPYTDLPFYRGPNDYESGKYEFSQNPIALANFTDDKLERFKTFGNIFGEYNILKDKSLKFRTNLGADINFLHNKAFNTNYGDDDGGGASVDRGLGRQNRPNGLSEMRGQDVTITWNNTLSYDKTFGNHFISGLLGSEFINNSSSTMNASRQRFDFTSPNFRYLDFGGTELDLWNGGLGEEWALFSFFGSATYVNSDKYMVTANLRADASSRFAENNKWGYFPSVSAGWLISEEDFIKNSDKISELKLRGSWGQLGNQEIPNYAYLTLFRRDADRYLISRYGNPDLKWETTTQSNIGLDLGMFRNKLFLSLDYFQKVTSDILLPISLPQLVGDVSATFLNAGQVTNRGFEMSLSYRNNDNPFKYFINGNLTSLKNTVDMLHPNLPYIVGNVTRVQAGHPLNAYYGFLQEGIYQNQEEINNHLTGTPNPAQKPGDIKFKDLDGNGIINDNDRDFIGNPNPRLAFGMNFGGSFKSFDISVLFQGVSGVERYNDLKKIIDYDTRPFNYTDRVLNSWNGEGSTNTIPRVSFTDNGSSRVSDIFVEDASYLRLKNLEIGYSLSANKIKGLGNLRIYMSGQNLLTFTKYSGLDPESTNLIDMGTYPQSMTLLMGVNASF</sequence>
<dbReference type="EMBL" id="FNQC01000003">
    <property type="protein sequence ID" value="SDY87183.1"/>
    <property type="molecule type" value="Genomic_DNA"/>
</dbReference>
<evidence type="ECO:0000259" key="11">
    <source>
        <dbReference type="Pfam" id="PF00593"/>
    </source>
</evidence>
<dbReference type="Pfam" id="PF07715">
    <property type="entry name" value="Plug"/>
    <property type="match status" value="1"/>
</dbReference>
<evidence type="ECO:0000256" key="10">
    <source>
        <dbReference type="SAM" id="SignalP"/>
    </source>
</evidence>
<evidence type="ECO:0000313" key="13">
    <source>
        <dbReference type="EMBL" id="SDY87183.1"/>
    </source>
</evidence>
<dbReference type="Gene3D" id="2.60.40.1120">
    <property type="entry name" value="Carboxypeptidase-like, regulatory domain"/>
    <property type="match status" value="1"/>
</dbReference>
<dbReference type="SUPFAM" id="SSF56935">
    <property type="entry name" value="Porins"/>
    <property type="match status" value="1"/>
</dbReference>
<dbReference type="Pfam" id="PF13715">
    <property type="entry name" value="CarbopepD_reg_2"/>
    <property type="match status" value="1"/>
</dbReference>
<comment type="subcellular location">
    <subcellularLocation>
        <location evidence="1 8">Cell outer membrane</location>
        <topology evidence="1 8">Multi-pass membrane protein</topology>
    </subcellularLocation>
</comment>
<keyword evidence="4 8" id="KW-0812">Transmembrane</keyword>
<proteinExistence type="inferred from homology"/>
<name>A0A1H3NEN0_9BACT</name>
<protein>
    <submittedName>
        <fullName evidence="13">TonB-linked outer membrane protein, SusC/RagA family</fullName>
    </submittedName>
</protein>
<evidence type="ECO:0000256" key="3">
    <source>
        <dbReference type="ARBA" id="ARBA00022452"/>
    </source>
</evidence>
<evidence type="ECO:0000256" key="1">
    <source>
        <dbReference type="ARBA" id="ARBA00004571"/>
    </source>
</evidence>
<dbReference type="InterPro" id="IPR012910">
    <property type="entry name" value="Plug_dom"/>
</dbReference>
<dbReference type="Pfam" id="PF00593">
    <property type="entry name" value="TonB_dep_Rec_b-barrel"/>
    <property type="match status" value="1"/>
</dbReference>
<dbReference type="SUPFAM" id="SSF49464">
    <property type="entry name" value="Carboxypeptidase regulatory domain-like"/>
    <property type="match status" value="1"/>
</dbReference>
<dbReference type="InterPro" id="IPR000531">
    <property type="entry name" value="Beta-barrel_TonB"/>
</dbReference>
<keyword evidence="3 8" id="KW-1134">Transmembrane beta strand</keyword>
<feature type="domain" description="TonB-dependent receptor plug" evidence="12">
    <location>
        <begin position="141"/>
        <end position="241"/>
    </location>
</feature>
<keyword evidence="5 9" id="KW-0798">TonB box</keyword>
<evidence type="ECO:0000256" key="5">
    <source>
        <dbReference type="ARBA" id="ARBA00023077"/>
    </source>
</evidence>
<comment type="similarity">
    <text evidence="8 9">Belongs to the TonB-dependent receptor family.</text>
</comment>
<evidence type="ECO:0000256" key="6">
    <source>
        <dbReference type="ARBA" id="ARBA00023136"/>
    </source>
</evidence>
<feature type="domain" description="TonB-dependent receptor-like beta-barrel" evidence="11">
    <location>
        <begin position="436"/>
        <end position="1000"/>
    </location>
</feature>
<dbReference type="InterPro" id="IPR023997">
    <property type="entry name" value="TonB-dep_OMP_SusC/RagA_CS"/>
</dbReference>
<dbReference type="InterPro" id="IPR023996">
    <property type="entry name" value="TonB-dep_OMP_SusC/RagA"/>
</dbReference>
<dbReference type="NCBIfam" id="TIGR04056">
    <property type="entry name" value="OMP_RagA_SusC"/>
    <property type="match status" value="1"/>
</dbReference>
<evidence type="ECO:0000313" key="14">
    <source>
        <dbReference type="Proteomes" id="UP000199663"/>
    </source>
</evidence>
<feature type="signal peptide" evidence="10">
    <location>
        <begin position="1"/>
        <end position="29"/>
    </location>
</feature>
<dbReference type="RefSeq" id="WP_019597161.1">
    <property type="nucleotide sequence ID" value="NZ_FNQC01000003.1"/>
</dbReference>
<evidence type="ECO:0000256" key="2">
    <source>
        <dbReference type="ARBA" id="ARBA00022448"/>
    </source>
</evidence>
<gene>
    <name evidence="13" type="ORF">SAMN05444412_103217</name>
</gene>
<accession>A0A1H3NEN0</accession>
<dbReference type="InterPro" id="IPR036942">
    <property type="entry name" value="Beta-barrel_TonB_sf"/>
</dbReference>
<keyword evidence="6 8" id="KW-0472">Membrane</keyword>
<keyword evidence="14" id="KW-1185">Reference proteome</keyword>
<keyword evidence="2 8" id="KW-0813">Transport</keyword>
<reference evidence="13 14" key="1">
    <citation type="submission" date="2016-10" db="EMBL/GenBank/DDBJ databases">
        <authorList>
            <person name="Varghese N."/>
            <person name="Submissions S."/>
        </authorList>
    </citation>
    <scope>NUCLEOTIDE SEQUENCE [LARGE SCALE GENOMIC DNA]</scope>
    <source>
        <strain evidence="13 14">DSM 17997</strain>
    </source>
</reference>
<dbReference type="PROSITE" id="PS52016">
    <property type="entry name" value="TONB_DEPENDENT_REC_3"/>
    <property type="match status" value="1"/>
</dbReference>